<evidence type="ECO:0000256" key="6">
    <source>
        <dbReference type="ARBA" id="ARBA00022958"/>
    </source>
</evidence>
<evidence type="ECO:0000256" key="9">
    <source>
        <dbReference type="ARBA" id="ARBA00023136"/>
    </source>
</evidence>
<dbReference type="InterPro" id="IPR013518">
    <property type="entry name" value="K_chnl_inward-rec_Kir_cyto"/>
</dbReference>
<dbReference type="Gene3D" id="2.60.40.1400">
    <property type="entry name" value="G protein-activated inward rectifier potassium channel 1"/>
    <property type="match status" value="1"/>
</dbReference>
<evidence type="ECO:0000313" key="17">
    <source>
        <dbReference type="Proteomes" id="UP000298663"/>
    </source>
</evidence>
<feature type="transmembrane region" description="Helical" evidence="13">
    <location>
        <begin position="144"/>
        <end position="169"/>
    </location>
</feature>
<keyword evidence="9 13" id="KW-0472">Membrane</keyword>
<dbReference type="GO" id="GO:0005242">
    <property type="term" value="F:inward rectifier potassium channel activity"/>
    <property type="evidence" value="ECO:0007669"/>
    <property type="project" value="InterPro"/>
</dbReference>
<dbReference type="SUPFAM" id="SSF81324">
    <property type="entry name" value="Voltage-gated potassium channels"/>
    <property type="match status" value="1"/>
</dbReference>
<keyword evidence="4 12" id="KW-0812">Transmembrane</keyword>
<evidence type="ECO:0000256" key="12">
    <source>
        <dbReference type="RuleBase" id="RU003822"/>
    </source>
</evidence>
<evidence type="ECO:0000256" key="7">
    <source>
        <dbReference type="ARBA" id="ARBA00022989"/>
    </source>
</evidence>
<dbReference type="InterPro" id="IPR014756">
    <property type="entry name" value="Ig_E-set"/>
</dbReference>
<gene>
    <name evidence="16" type="ORF">L596_027895</name>
</gene>
<keyword evidence="2 12" id="KW-0813">Transport</keyword>
<dbReference type="EMBL" id="AZBU02000011">
    <property type="protein sequence ID" value="TKR60685.1"/>
    <property type="molecule type" value="Genomic_DNA"/>
</dbReference>
<evidence type="ECO:0000256" key="8">
    <source>
        <dbReference type="ARBA" id="ARBA00023065"/>
    </source>
</evidence>
<proteinExistence type="inferred from homology"/>
<keyword evidence="3 12" id="KW-0633">Potassium transport</keyword>
<organism evidence="16 17">
    <name type="scientific">Steinernema carpocapsae</name>
    <name type="common">Entomopathogenic nematode</name>
    <dbReference type="NCBI Taxonomy" id="34508"/>
    <lineage>
        <taxon>Eukaryota</taxon>
        <taxon>Metazoa</taxon>
        <taxon>Ecdysozoa</taxon>
        <taxon>Nematoda</taxon>
        <taxon>Chromadorea</taxon>
        <taxon>Rhabditida</taxon>
        <taxon>Tylenchina</taxon>
        <taxon>Panagrolaimomorpha</taxon>
        <taxon>Strongyloidoidea</taxon>
        <taxon>Steinernematidae</taxon>
        <taxon>Steinernema</taxon>
    </lineage>
</organism>
<evidence type="ECO:0000259" key="14">
    <source>
        <dbReference type="Pfam" id="PF01007"/>
    </source>
</evidence>
<evidence type="ECO:0000256" key="5">
    <source>
        <dbReference type="ARBA" id="ARBA00022882"/>
    </source>
</evidence>
<reference evidence="16 17" key="1">
    <citation type="journal article" date="2015" name="Genome Biol.">
        <title>Comparative genomics of Steinernema reveals deeply conserved gene regulatory networks.</title>
        <authorList>
            <person name="Dillman A.R."/>
            <person name="Macchietto M."/>
            <person name="Porter C.F."/>
            <person name="Rogers A."/>
            <person name="Williams B."/>
            <person name="Antoshechkin I."/>
            <person name="Lee M.M."/>
            <person name="Goodwin Z."/>
            <person name="Lu X."/>
            <person name="Lewis E.E."/>
            <person name="Goodrich-Blair H."/>
            <person name="Stock S.P."/>
            <person name="Adams B.J."/>
            <person name="Sternberg P.W."/>
            <person name="Mortazavi A."/>
        </authorList>
    </citation>
    <scope>NUCLEOTIDE SEQUENCE [LARGE SCALE GENOMIC DNA]</scope>
    <source>
        <strain evidence="16 17">ALL</strain>
    </source>
</reference>
<protein>
    <submittedName>
        <fullName evidence="16">Uncharacterized protein</fullName>
    </submittedName>
</protein>
<comment type="caution">
    <text evidence="16">The sequence shown here is derived from an EMBL/GenBank/DDBJ whole genome shotgun (WGS) entry which is preliminary data.</text>
</comment>
<keyword evidence="5 12" id="KW-0851">Voltage-gated channel</keyword>
<name>A0A4V5ZXQ5_STECR</name>
<keyword evidence="8 12" id="KW-0406">Ion transport</keyword>
<dbReference type="Pfam" id="PF01007">
    <property type="entry name" value="IRK"/>
    <property type="match status" value="1"/>
</dbReference>
<feature type="domain" description="Potassium channel inwardly rectifying transmembrane" evidence="14">
    <location>
        <begin position="37"/>
        <end position="175"/>
    </location>
</feature>
<keyword evidence="6 12" id="KW-0630">Potassium</keyword>
<comment type="similarity">
    <text evidence="12">Belongs to the inward rectifier-type potassium channel (TC 1.A.2.1) family.</text>
</comment>
<feature type="domain" description="Inward rectifier potassium channel C-terminal" evidence="15">
    <location>
        <begin position="182"/>
        <end position="357"/>
    </location>
</feature>
<evidence type="ECO:0000256" key="2">
    <source>
        <dbReference type="ARBA" id="ARBA00022448"/>
    </source>
</evidence>
<dbReference type="Gene3D" id="1.10.287.70">
    <property type="match status" value="1"/>
</dbReference>
<dbReference type="OrthoDB" id="273257at2759"/>
<evidence type="ECO:0000256" key="10">
    <source>
        <dbReference type="ARBA" id="ARBA00023303"/>
    </source>
</evidence>
<feature type="transmembrane region" description="Helical" evidence="13">
    <location>
        <begin position="71"/>
        <end position="91"/>
    </location>
</feature>
<evidence type="ECO:0000313" key="16">
    <source>
        <dbReference type="EMBL" id="TKR60685.1"/>
    </source>
</evidence>
<dbReference type="SUPFAM" id="SSF81296">
    <property type="entry name" value="E set domains"/>
    <property type="match status" value="1"/>
</dbReference>
<evidence type="ECO:0000256" key="1">
    <source>
        <dbReference type="ARBA" id="ARBA00004141"/>
    </source>
</evidence>
<dbReference type="Proteomes" id="UP000298663">
    <property type="component" value="Unassembled WGS sequence"/>
</dbReference>
<dbReference type="GO" id="GO:1990573">
    <property type="term" value="P:potassium ion import across plasma membrane"/>
    <property type="evidence" value="ECO:0007669"/>
    <property type="project" value="TreeGrafter"/>
</dbReference>
<comment type="catalytic activity">
    <reaction evidence="11">
        <text>K(+)(in) = K(+)(out)</text>
        <dbReference type="Rhea" id="RHEA:29463"/>
        <dbReference type="ChEBI" id="CHEBI:29103"/>
    </reaction>
</comment>
<dbReference type="InterPro" id="IPR041647">
    <property type="entry name" value="IRK_C"/>
</dbReference>
<accession>A0A4V5ZXQ5</accession>
<dbReference type="InterPro" id="IPR016449">
    <property type="entry name" value="K_chnl_inward-rec_Kir"/>
</dbReference>
<keyword evidence="7 13" id="KW-1133">Transmembrane helix</keyword>
<dbReference type="GO" id="GO:0005886">
    <property type="term" value="C:plasma membrane"/>
    <property type="evidence" value="ECO:0007669"/>
    <property type="project" value="TreeGrafter"/>
</dbReference>
<dbReference type="GO" id="GO:0034765">
    <property type="term" value="P:regulation of monoatomic ion transmembrane transport"/>
    <property type="evidence" value="ECO:0007669"/>
    <property type="project" value="TreeGrafter"/>
</dbReference>
<dbReference type="AlphaFoldDB" id="A0A4V5ZXQ5"/>
<dbReference type="PANTHER" id="PTHR11767:SF102">
    <property type="entry name" value="INWARDLY RECTIFYING POTASSIUM CHANNEL 1, ISOFORM F"/>
    <property type="match status" value="1"/>
</dbReference>
<dbReference type="GO" id="GO:0034702">
    <property type="term" value="C:monoatomic ion channel complex"/>
    <property type="evidence" value="ECO:0007669"/>
    <property type="project" value="UniProtKB-KW"/>
</dbReference>
<dbReference type="PANTHER" id="PTHR11767">
    <property type="entry name" value="INWARD RECTIFIER POTASSIUM CHANNEL"/>
    <property type="match status" value="1"/>
</dbReference>
<reference evidence="16 17" key="2">
    <citation type="journal article" date="2019" name="G3 (Bethesda)">
        <title>Hybrid Assembly of the Genome of the Entomopathogenic Nematode Steinernema carpocapsae Identifies the X-Chromosome.</title>
        <authorList>
            <person name="Serra L."/>
            <person name="Macchietto M."/>
            <person name="Macias-Munoz A."/>
            <person name="McGill C.J."/>
            <person name="Rodriguez I.M."/>
            <person name="Rodriguez B."/>
            <person name="Murad R."/>
            <person name="Mortazavi A."/>
        </authorList>
    </citation>
    <scope>NUCLEOTIDE SEQUENCE [LARGE SCALE GENOMIC DNA]</scope>
    <source>
        <strain evidence="16 17">ALL</strain>
    </source>
</reference>
<dbReference type="InterPro" id="IPR040445">
    <property type="entry name" value="Kir_TM"/>
</dbReference>
<evidence type="ECO:0000259" key="15">
    <source>
        <dbReference type="Pfam" id="PF17655"/>
    </source>
</evidence>
<dbReference type="FunFam" id="2.60.40.1400:FF:000001">
    <property type="entry name" value="G protein-activated inward rectifier potassium channel 2"/>
    <property type="match status" value="1"/>
</dbReference>
<keyword evidence="10 12" id="KW-0407">Ion channel</keyword>
<evidence type="ECO:0000256" key="11">
    <source>
        <dbReference type="ARBA" id="ARBA00034430"/>
    </source>
</evidence>
<comment type="subcellular location">
    <subcellularLocation>
        <location evidence="1 12">Membrane</location>
        <topology evidence="1 12">Multi-pass membrane protein</topology>
    </subcellularLocation>
</comment>
<dbReference type="PRINTS" id="PR01320">
    <property type="entry name" value="KIRCHANNEL"/>
</dbReference>
<evidence type="ECO:0000256" key="13">
    <source>
        <dbReference type="SAM" id="Phobius"/>
    </source>
</evidence>
<evidence type="ECO:0000256" key="3">
    <source>
        <dbReference type="ARBA" id="ARBA00022538"/>
    </source>
</evidence>
<keyword evidence="17" id="KW-1185">Reference proteome</keyword>
<evidence type="ECO:0000256" key="4">
    <source>
        <dbReference type="ARBA" id="ARBA00022692"/>
    </source>
</evidence>
<sequence length="441" mass="51298">MDKDEKQSFLPIPSLPRKKRRLFHRKKHVPPQRKRLVEKSGYINLRIESERRFYHFVRDAYTTLLGMKWRYVVSLYFSTLSTSWIMFAFAYQLQSWYNEDFEVHDGPHTPCIYNTETFTDMLIYSFATQSTVGYGHRHMSNKCIGVVFSSMMQLMLGTLLHGLMTAFIINKMARPMKRTATLMFSKNAVVAMRDGKLCLMVRIGDMRKTCLAEAHVRMQMIQKTMTYEGDMLPYHQFEMDVGFKEGLDRVMVMWPITIVHEINEESPLYTISQESLNDPMTRFEIILILEGVVESSGSTAQARTSYTPSEVLWGRRFDRLATYHRRDGTYQVDMAKFHSTVEASNTPPFSAKQLEFMRKKGQFVEADTTFDEDSLMNQTTIHEIKDHSRPGILTDPTKTDSVSIQIESDNELDEDIPEDDANLAGPHRKHTAVFRRECDLF</sequence>
<dbReference type="Pfam" id="PF17655">
    <property type="entry name" value="IRK_C"/>
    <property type="match status" value="1"/>
</dbReference>